<dbReference type="Gene3D" id="3.40.250.10">
    <property type="entry name" value="Rhodanese-like domain"/>
    <property type="match status" value="1"/>
</dbReference>
<feature type="domain" description="Rhodanese" evidence="2">
    <location>
        <begin position="221"/>
        <end position="321"/>
    </location>
</feature>
<reference evidence="4 5" key="1">
    <citation type="journal article" date="2024" name="J Genomics">
        <title>Draft genome sequencing and assembly of Favolaschia claudopus CIRM-BRFM 2984 isolated from oak limbs.</title>
        <authorList>
            <person name="Navarro D."/>
            <person name="Drula E."/>
            <person name="Chaduli D."/>
            <person name="Cazenave R."/>
            <person name="Ahrendt S."/>
            <person name="Wang J."/>
            <person name="Lipzen A."/>
            <person name="Daum C."/>
            <person name="Barry K."/>
            <person name="Grigoriev I.V."/>
            <person name="Favel A."/>
            <person name="Rosso M.N."/>
            <person name="Martin F."/>
        </authorList>
    </citation>
    <scope>NUCLEOTIDE SEQUENCE [LARGE SCALE GENOMIC DNA]</scope>
    <source>
        <strain evidence="4 5">CIRM-BRFM 2984</strain>
    </source>
</reference>
<dbReference type="EMBL" id="JAWWNJ010000013">
    <property type="protein sequence ID" value="KAK7042298.1"/>
    <property type="molecule type" value="Genomic_DNA"/>
</dbReference>
<accession>A0AAW0CV50</accession>
<organism evidence="4 5">
    <name type="scientific">Favolaschia claudopus</name>
    <dbReference type="NCBI Taxonomy" id="2862362"/>
    <lineage>
        <taxon>Eukaryota</taxon>
        <taxon>Fungi</taxon>
        <taxon>Dikarya</taxon>
        <taxon>Basidiomycota</taxon>
        <taxon>Agaricomycotina</taxon>
        <taxon>Agaricomycetes</taxon>
        <taxon>Agaricomycetidae</taxon>
        <taxon>Agaricales</taxon>
        <taxon>Marasmiineae</taxon>
        <taxon>Mycenaceae</taxon>
        <taxon>Favolaschia</taxon>
    </lineage>
</organism>
<sequence length="336" mass="36225">MAPTIRSSTSVASRESVAPVPSTLPSTLPRRTLDDVRDQVASEVAVRTISRSESVDGVRVGVTLTLSKSDDEDFLRRVAIALQERMILTDNLFAIATTGSSTYPASSPKSTYNTLLICGSPEFYVQRAVLLASAKFPGRIQLGSNDGLVWISVIRNISPMPSSADELALWDALRKSARAPMDPLLPPPGTRGVAESLAIARSRLQRLTPAQAHEEILAPAVDAPTFLVDIRSESSRAEMGAIAGSLIIDRNVLEWRFDPRLDLSERLIIADRFDLRIIILCEDGTASSLAAASLLDIGMLNATDVVGGYRGWLKAGLPVDLDPEVGTEPSVIHIME</sequence>
<evidence type="ECO:0000256" key="1">
    <source>
        <dbReference type="SAM" id="MobiDB-lite"/>
    </source>
</evidence>
<dbReference type="Proteomes" id="UP001362999">
    <property type="component" value="Unassembled WGS sequence"/>
</dbReference>
<evidence type="ECO:0000259" key="2">
    <source>
        <dbReference type="PROSITE" id="PS50206"/>
    </source>
</evidence>
<feature type="region of interest" description="Disordered" evidence="1">
    <location>
        <begin position="1"/>
        <end position="31"/>
    </location>
</feature>
<evidence type="ECO:0000313" key="4">
    <source>
        <dbReference type="EMBL" id="KAK7042298.1"/>
    </source>
</evidence>
<protein>
    <submittedName>
        <fullName evidence="4">Rhodanese domain-containing protein</fullName>
    </submittedName>
</protein>
<dbReference type="EMBL" id="JAWWNJ010000042">
    <property type="protein sequence ID" value="KAK7019923.1"/>
    <property type="molecule type" value="Genomic_DNA"/>
</dbReference>
<dbReference type="AlphaFoldDB" id="A0AAW0CV50"/>
<dbReference type="InterPro" id="IPR001763">
    <property type="entry name" value="Rhodanese-like_dom"/>
</dbReference>
<keyword evidence="5" id="KW-1185">Reference proteome</keyword>
<dbReference type="SUPFAM" id="SSF52821">
    <property type="entry name" value="Rhodanese/Cell cycle control phosphatase"/>
    <property type="match status" value="1"/>
</dbReference>
<dbReference type="InterPro" id="IPR036873">
    <property type="entry name" value="Rhodanese-like_dom_sf"/>
</dbReference>
<name>A0AAW0CV50_9AGAR</name>
<evidence type="ECO:0000313" key="5">
    <source>
        <dbReference type="Proteomes" id="UP001362999"/>
    </source>
</evidence>
<feature type="compositionally biased region" description="Polar residues" evidence="1">
    <location>
        <begin position="1"/>
        <end position="13"/>
    </location>
</feature>
<dbReference type="SMART" id="SM00450">
    <property type="entry name" value="RHOD"/>
    <property type="match status" value="1"/>
</dbReference>
<dbReference type="PROSITE" id="PS50206">
    <property type="entry name" value="RHODANESE_3"/>
    <property type="match status" value="1"/>
</dbReference>
<dbReference type="Pfam" id="PF00581">
    <property type="entry name" value="Rhodanese"/>
    <property type="match status" value="1"/>
</dbReference>
<comment type="caution">
    <text evidence="4">The sequence shown here is derived from an EMBL/GenBank/DDBJ whole genome shotgun (WGS) entry which is preliminary data.</text>
</comment>
<gene>
    <name evidence="4" type="ORF">R3P38DRAFT_2611423</name>
    <name evidence="3" type="ORF">R3P38DRAFT_3198353</name>
</gene>
<proteinExistence type="predicted"/>
<evidence type="ECO:0000313" key="3">
    <source>
        <dbReference type="EMBL" id="KAK7019923.1"/>
    </source>
</evidence>